<dbReference type="AlphaFoldDB" id="A0A6J6JNP0"/>
<dbReference type="EMBL" id="CAEZVO010000115">
    <property type="protein sequence ID" value="CAB4637409.1"/>
    <property type="molecule type" value="Genomic_DNA"/>
</dbReference>
<sequence>MTDSELYFVEREFDVAIDNLWSAWTSVSALEKWYSPTDLSVVPGTAVSENFAGGRWAIAVDASAHGFNAYFWGRYSEVEVNKKLVHTLCYSQEPKDFEEKNDDTLAHIVVIDFEERAGLSWCKFTQFGEMPKEQAEMSRQGMMSYFDNLGKFLAK</sequence>
<organism evidence="3">
    <name type="scientific">freshwater metagenome</name>
    <dbReference type="NCBI Taxonomy" id="449393"/>
    <lineage>
        <taxon>unclassified sequences</taxon>
        <taxon>metagenomes</taxon>
        <taxon>ecological metagenomes</taxon>
    </lineage>
</organism>
<proteinExistence type="inferred from homology"/>
<feature type="domain" description="Activator of Hsp90 ATPase homologue 1/2-like C-terminal" evidence="2">
    <location>
        <begin position="15"/>
        <end position="153"/>
    </location>
</feature>
<dbReference type="Gene3D" id="3.30.530.20">
    <property type="match status" value="1"/>
</dbReference>
<dbReference type="CDD" id="cd07814">
    <property type="entry name" value="SRPBCC_CalC_Aha1-like"/>
    <property type="match status" value="1"/>
</dbReference>
<gene>
    <name evidence="3" type="ORF">UFOPK2044_00757</name>
</gene>
<reference evidence="3" key="1">
    <citation type="submission" date="2020-05" db="EMBL/GenBank/DDBJ databases">
        <authorList>
            <person name="Chiriac C."/>
            <person name="Salcher M."/>
            <person name="Ghai R."/>
            <person name="Kavagutti S V."/>
        </authorList>
    </citation>
    <scope>NUCLEOTIDE SEQUENCE</scope>
</reference>
<dbReference type="Pfam" id="PF08327">
    <property type="entry name" value="AHSA1"/>
    <property type="match status" value="1"/>
</dbReference>
<protein>
    <submittedName>
        <fullName evidence="3">Unannotated protein</fullName>
    </submittedName>
</protein>
<dbReference type="InterPro" id="IPR013538">
    <property type="entry name" value="ASHA1/2-like_C"/>
</dbReference>
<dbReference type="InterPro" id="IPR023393">
    <property type="entry name" value="START-like_dom_sf"/>
</dbReference>
<evidence type="ECO:0000256" key="1">
    <source>
        <dbReference type="ARBA" id="ARBA00006817"/>
    </source>
</evidence>
<dbReference type="SUPFAM" id="SSF55961">
    <property type="entry name" value="Bet v1-like"/>
    <property type="match status" value="1"/>
</dbReference>
<evidence type="ECO:0000313" key="3">
    <source>
        <dbReference type="EMBL" id="CAB4637409.1"/>
    </source>
</evidence>
<name>A0A6J6JNP0_9ZZZZ</name>
<accession>A0A6J6JNP0</accession>
<evidence type="ECO:0000259" key="2">
    <source>
        <dbReference type="Pfam" id="PF08327"/>
    </source>
</evidence>
<comment type="similarity">
    <text evidence="1">Belongs to the AHA1 family.</text>
</comment>